<evidence type="ECO:0000313" key="4">
    <source>
        <dbReference type="Proteomes" id="UP000249091"/>
    </source>
</evidence>
<proteinExistence type="inferred from homology"/>
<dbReference type="EMBL" id="LS483468">
    <property type="protein sequence ID" value="SQI36743.1"/>
    <property type="molecule type" value="Genomic_DNA"/>
</dbReference>
<dbReference type="PROSITE" id="PS50263">
    <property type="entry name" value="CN_HYDROLASE"/>
    <property type="match status" value="1"/>
</dbReference>
<comment type="similarity">
    <text evidence="1">Belongs to the carbon-nitrogen hydrolase superfamily. NIT1/NIT2 family.</text>
</comment>
<organism evidence="3 4">
    <name type="scientific">Rhodococcus coprophilus</name>
    <dbReference type="NCBI Taxonomy" id="38310"/>
    <lineage>
        <taxon>Bacteria</taxon>
        <taxon>Bacillati</taxon>
        <taxon>Actinomycetota</taxon>
        <taxon>Actinomycetes</taxon>
        <taxon>Mycobacteriales</taxon>
        <taxon>Nocardiaceae</taxon>
        <taxon>Rhodococcus</taxon>
    </lineage>
</organism>
<dbReference type="EC" id="3.5.1.100" evidence="3"/>
<dbReference type="GO" id="GO:0016787">
    <property type="term" value="F:hydrolase activity"/>
    <property type="evidence" value="ECO:0007669"/>
    <property type="project" value="UniProtKB-KW"/>
</dbReference>
<protein>
    <submittedName>
        <fullName evidence="3">Nitrilase</fullName>
        <ecNumber evidence="3">3.5.1.100</ecNumber>
    </submittedName>
</protein>
<dbReference type="RefSeq" id="WP_072703913.1">
    <property type="nucleotide sequence ID" value="NZ_JAFBBL010000001.1"/>
</dbReference>
<dbReference type="STRING" id="1219011.GCA_001895045_03716"/>
<dbReference type="AlphaFoldDB" id="A0A2X4UC85"/>
<feature type="domain" description="CN hydrolase" evidence="2">
    <location>
        <begin position="19"/>
        <end position="255"/>
    </location>
</feature>
<name>A0A2X4UC85_9NOCA</name>
<evidence type="ECO:0000259" key="2">
    <source>
        <dbReference type="PROSITE" id="PS50263"/>
    </source>
</evidence>
<dbReference type="InterPro" id="IPR036526">
    <property type="entry name" value="C-N_Hydrolase_sf"/>
</dbReference>
<reference evidence="3 4" key="1">
    <citation type="submission" date="2018-06" db="EMBL/GenBank/DDBJ databases">
        <authorList>
            <consortium name="Pathogen Informatics"/>
            <person name="Doyle S."/>
        </authorList>
    </citation>
    <scope>NUCLEOTIDE SEQUENCE [LARGE SCALE GENOMIC DNA]</scope>
    <source>
        <strain evidence="3 4">NCTC10994</strain>
    </source>
</reference>
<dbReference type="InterPro" id="IPR003010">
    <property type="entry name" value="C-N_Hydrolase"/>
</dbReference>
<keyword evidence="3" id="KW-0378">Hydrolase</keyword>
<dbReference type="CDD" id="cd07197">
    <property type="entry name" value="nitrilase"/>
    <property type="match status" value="1"/>
</dbReference>
<evidence type="ECO:0000256" key="1">
    <source>
        <dbReference type="ARBA" id="ARBA00010613"/>
    </source>
</evidence>
<dbReference type="PANTHER" id="PTHR23088:SF27">
    <property type="entry name" value="DEAMINATED GLUTATHIONE AMIDASE"/>
    <property type="match status" value="1"/>
</dbReference>
<dbReference type="Gene3D" id="3.60.110.10">
    <property type="entry name" value="Carbon-nitrogen hydrolase"/>
    <property type="match status" value="1"/>
</dbReference>
<keyword evidence="4" id="KW-1185">Reference proteome</keyword>
<dbReference type="Pfam" id="PF00795">
    <property type="entry name" value="CN_hydrolase"/>
    <property type="match status" value="1"/>
</dbReference>
<dbReference type="Proteomes" id="UP000249091">
    <property type="component" value="Chromosome 1"/>
</dbReference>
<dbReference type="PANTHER" id="PTHR23088">
    <property type="entry name" value="NITRILASE-RELATED"/>
    <property type="match status" value="1"/>
</dbReference>
<dbReference type="SUPFAM" id="SSF56317">
    <property type="entry name" value="Carbon-nitrogen hydrolase"/>
    <property type="match status" value="1"/>
</dbReference>
<dbReference type="KEGG" id="rcr:NCTC10994_03414"/>
<gene>
    <name evidence="3" type="primary">ramA_2</name>
    <name evidence="3" type="ORF">NCTC10994_03414</name>
</gene>
<sequence length="291" mass="30502">MTAAGELDAREAPSGVHAINIAVVQTESRPGQWQRNIDDVAATVRRLAAEGSDIIVLPEFFASGYDLEGDIPSVAETVPGRTSDALAGLATETGTVLVTALPHRTPEGTVTDSSLVVGPDGLLALGHKRFLWGQENSVFAPGGQSGLLVPTPFGTIGVVICYEAGFPETVRDLARRGADIIAIPSAFGHPRLHVWKLLTRSRALENGVVVAAAGLTGRTGGGPRFAGHSVIVDPRGRTVAELDESVGAVAAVVARNSISEARREVPYLKDLLRLGGIAEHTSTTEKTLERN</sequence>
<evidence type="ECO:0000313" key="3">
    <source>
        <dbReference type="EMBL" id="SQI36743.1"/>
    </source>
</evidence>
<accession>A0A2X4UC85</accession>